<comment type="caution">
    <text evidence="1">The sequence shown here is derived from an EMBL/GenBank/DDBJ whole genome shotgun (WGS) entry which is preliminary data.</text>
</comment>
<dbReference type="Proteomes" id="UP000245865">
    <property type="component" value="Unassembled WGS sequence"/>
</dbReference>
<evidence type="ECO:0000313" key="2">
    <source>
        <dbReference type="Proteomes" id="UP000245865"/>
    </source>
</evidence>
<keyword evidence="2" id="KW-1185">Reference proteome</keyword>
<gene>
    <name evidence="1" type="ORF">DKP76_13495</name>
</gene>
<dbReference type="EMBL" id="QGDB01000005">
    <property type="protein sequence ID" value="PWL17046.1"/>
    <property type="molecule type" value="Genomic_DNA"/>
</dbReference>
<dbReference type="OrthoDB" id="7874425at2"/>
<accession>A0A316J6W4</accession>
<name>A0A316J6W4_9HYPH</name>
<proteinExistence type="predicted"/>
<protein>
    <submittedName>
        <fullName evidence="1">Uncharacterized protein</fullName>
    </submittedName>
</protein>
<reference evidence="1 2" key="1">
    <citation type="submission" date="2018-05" db="EMBL/GenBank/DDBJ databases">
        <title>Comparative genomic sequence analysis between strain HN4 and CCM 8460T (Falsochrobactrum ovis) will provide more evidence to prove that HN4 is a new species of Falsochrobactrum.</title>
        <authorList>
            <person name="Lyu W."/>
            <person name="Sun L."/>
            <person name="Yao L."/>
        </authorList>
    </citation>
    <scope>NUCLEOTIDE SEQUENCE [LARGE SCALE GENOMIC DNA]</scope>
    <source>
        <strain evidence="1 2">HN4</strain>
    </source>
</reference>
<organism evidence="1 2">
    <name type="scientific">Falsochrobactrum shanghaiense</name>
    <dbReference type="NCBI Taxonomy" id="2201899"/>
    <lineage>
        <taxon>Bacteria</taxon>
        <taxon>Pseudomonadati</taxon>
        <taxon>Pseudomonadota</taxon>
        <taxon>Alphaproteobacteria</taxon>
        <taxon>Hyphomicrobiales</taxon>
        <taxon>Brucellaceae</taxon>
        <taxon>Falsochrobactrum</taxon>
    </lineage>
</organism>
<evidence type="ECO:0000313" key="1">
    <source>
        <dbReference type="EMBL" id="PWL17046.1"/>
    </source>
</evidence>
<dbReference type="AlphaFoldDB" id="A0A316J6W4"/>
<sequence>METQLAQNLLTLAAIYGAAKRIEETTVGRHIASDGKFFVRIRDGETTFTVKKYDEVVNNFSKNWPDGVRWPSSVLVPSPKPRKEARSGVVV</sequence>
<dbReference type="RefSeq" id="WP_109707328.1">
    <property type="nucleotide sequence ID" value="NZ_QGDB01000005.1"/>
</dbReference>